<dbReference type="PROSITE" id="PS50234">
    <property type="entry name" value="VWFA"/>
    <property type="match status" value="1"/>
</dbReference>
<dbReference type="InterPro" id="IPR006644">
    <property type="entry name" value="Cadg"/>
</dbReference>
<dbReference type="PROSITE" id="PS00330">
    <property type="entry name" value="HEMOLYSIN_CALCIUM"/>
    <property type="match status" value="3"/>
</dbReference>
<dbReference type="InterPro" id="IPR041690">
    <property type="entry name" value="Cadherin_5"/>
</dbReference>
<dbReference type="Gene3D" id="2.60.40.10">
    <property type="entry name" value="Immunoglobulins"/>
    <property type="match status" value="11"/>
</dbReference>
<dbReference type="GO" id="GO:0005509">
    <property type="term" value="F:calcium ion binding"/>
    <property type="evidence" value="ECO:0007669"/>
    <property type="project" value="InterPro"/>
</dbReference>
<dbReference type="InterPro" id="IPR050557">
    <property type="entry name" value="RTX_toxin/Mannuronan_C5-epim"/>
</dbReference>
<dbReference type="InterPro" id="IPR010607">
    <property type="entry name" value="DUF1194"/>
</dbReference>
<protein>
    <submittedName>
        <fullName evidence="8">Hemolysin-type calcium-binding repeat protein</fullName>
    </submittedName>
</protein>
<evidence type="ECO:0000256" key="3">
    <source>
        <dbReference type="ARBA" id="ARBA00022525"/>
    </source>
</evidence>
<comment type="subcellular location">
    <subcellularLocation>
        <location evidence="2">Secreted</location>
    </subcellularLocation>
</comment>
<evidence type="ECO:0000256" key="4">
    <source>
        <dbReference type="ARBA" id="ARBA00022729"/>
    </source>
</evidence>
<dbReference type="Gene3D" id="2.60.40.2810">
    <property type="match status" value="1"/>
</dbReference>
<dbReference type="Pfam" id="PF21471">
    <property type="entry name" value="Reelin_subrepeat-B"/>
    <property type="match status" value="1"/>
</dbReference>
<dbReference type="eggNOG" id="COG1572">
    <property type="taxonomic scope" value="Bacteria"/>
</dbReference>
<dbReference type="OrthoDB" id="9792179at2"/>
<sequence length="3408" mass="362012">MLKSPSELLPVFADTANDVAIASVSSEAPASIFADDFDPNIDPTLWAEISGGTANTQFTGSNGNSLFFSGSDPRQAITNPIEIANGGTIEFDLIFGTSGNGGENADDGEDVVLEYSTDGATFRTIATYDTENFPVFTTVTAAVPAAAQTAGTQFRWRQVSNSGGGNDQWAIDNVSIVPNEGLSIDDASVIEGDSGTITALFTVTLFDDPGIPVTVDYATADGSATISGGDYIATSGTLTFNGAGSQTVAVIVNGDLTSESSETFTLELSNANHPILDGSGTVTIFNDDLLEVDLELSLLIDVSGSVSEGEYELQVGGYANVFDDPTIYTNLIAGGIEGRVGINVVLWSSNTEQVESVPWTVIDSVESSQAFANTIRSTLLPDFGGTRPFNGGTDPGPAIEFATPLFFSNDLDGRFLAMEVSGDGSGNASTTSAARDRALEAGIDAINGITIGNSSSLQNFYRDSLIGGTNADGTPAFIVEANTFSEFEAAARQKLIAQLTPPPQITIDDVAIAEGNAGTTTLTFTLSLNRPNDQLISVDFASRDLSVGDIAEAGIDYLATNGTVTFAIGTTTQTVTVDLLGDLTREPDERFELVLSNSVNGDILDGTGIGTILNDDLPDLSFVSTSVSPDPVSPLESFTLEWSVANSSPFGTLATWADAVFLSADAVLDSGDIQLASRNSTPLGAGDSYTRSATLAFPERAAGTYSLIFVTDRADAEAELEESNNKTVVPLEVVVPNLEITDVSLPETAAFGSAIATSWTVTNTGSGRASANWLDRVYLSTDATLDAGDVILQALAAPQTLESGVSYRQIQSISLPLDASLEPGDYFVLVETDERGDQFETDEDDNAIAVPIALEFPPLPDLIVSVIAAPLEAISGQQIPITWTLTNQGTADFSGTIQDRIFLSSDRFFGDDRFYGSFDFTGTIAVGQSINRTQLINLPITLGDDRFAIIQTDVLDDVFEGLTGEANNQTVGDTLIDIELAQFPNLQAENVLAPSIVFSSQETLVEWEVVNVGNAPTNVPRWNDGIWLSLDRVLDGGDFFLGNAVNPSFLAVGDRYRNSQVVTLPEGLDGNYFFLVQADSNTAVVEFEAEDDNLAASELVEVELTPPPDLTVSVVSLPSLVFSGTQVDVNWTVTNVGEGRSLETRWRDRVYLSTDEFRGNDTLLATVGRNGRLEAGDSYSASAAVELPPEISGDFFILVETDAGNQVFEGALETNNIGFDSTEILLTPPPDLEVTFVTAPAIATASRSFSVSYGVTNFGATATLDANWSDAVYLSSDSQLDPSSDLFLGFVNRQGALDIGESYTATGNFTLPDGLSGDFFVIVQTDDSDGVFELDNDNNANGSPSVTTITSEPADLLVSQVQALSSVEAGKSLLVAWQVLNQGIGDTAVTGWQDHIVLSLDDIYGNADDVTIGTFVRNSLLDVDETYTRSQALAIPFELVGNFNLFVETDRKNRVFEDLNEGNNLSGPLPVTITRQTPDLQVTSVVPPISALSGQTFSVNWTVRNFGTGQTNANFWYDEVYLSTDDILSSDDRPLGRVIRSGRLDPGESYTANGTFTLPLELVGDFFVLVESDRNSVNSRNNNQVFEDSLETNNVGASEQLTTIAPSPVPDLVVSVVDAPLTAISGQNFDLTWTVTNQGQALSDDINRNVFYLSLDQIFDRNQDTYLGFVEQSAGLGAGESLTQTVSLRIPAGLAGPFYVFAEADNGNRIFERGGENNNRSYDTTSVDVILPPPADLSATAITPPAIGIIGESSTISYTVTNLSAESVQGRWTDSLYLSVDETFDASDRLFSQIPLGGPIGSNTSYSRSATAPLPGLVPGDYFVILRSDIRNEVPEADEANNLGVSLGQISVDIESLPLGGSDSDQLVDGQAIYYRIDAPAGESIRLSLDSLDDTVSTELFVRFGDVPTRGQFDFVGEPFVADQEIVFPSEAGGSYYVLLFGDNLPNPSDYTLSAETIPFSLSETDPLTVGTSGPFTLELEGARFDSETDFRLVTPDGQVIEPIALVRENSTKAFVTFGLEDAPLGIYDIQAEAGDGDIAELTDALTVIAGEGENFIARIEGPARVRPRVSYAARIDYANAGDVDSAAALVILRSETGTPLGADFDDIAPRNGLHLLAIGDDVRPDTLRPGELSSVPFFYRVDGAAVSIDTFIYRADSTTVITEVEWREIEAAIRPPELSDAQWNPFWAEVQPRIGENWGDYVSVLNELAIAFDEPSDRPFDVRELIAKFFESGDLSVFSQKSRVSGRIFDSETGEPVASPGLFLYQEKDGEVTALQVFAADADGRFELNSLEPGTYFLGGYNSFRLSERVDVPEVTGPLSFDPTAIIFTVAEGQDLTGLQFNLNPPQESQPLEVDPSDFGQEYEVLIADLEASLAELEEAIATGSGAGAQSFAATRTIDVTAIEIDSVVSSAADARVSNSNLPVPLPSPNLPERNPGGRLSIKIPELGSLALGVNRKEERTCEGAFVRTTYGGLLTVDNFLGVGDLSGVGVIAIPVRTDYDLVKQGNECVYRLTSTTLSASGGVGVKGDALALLDVVARFAPPAVPIVNFIRKTIKRINDVSSVFELSGEILAKVGITGALKLFPDGTASGRITADVGASGRALIQFPGIRSGNGFLGETDLVVSVNLDANIPLAGPQSLGQTKISGTATFFGILVGQNVNLTFEFFKNGGDGGDFSDRQPLPTGSFFYDLLSNSQGLSGGPPEECDCDDDPPYLPPVQTSQDPNDIIGPEGFGEENWIPAADMLEYRIRFENDPEFASAPAQVVRITQQLDTDLDFRTFRVGDFGFGDLIIDVPENRAFYQERLDLTAEQGIFVDVVAGIDIANGEAFWQFTSIDPATGDQPLDPALGFLPPNLTAPEGDGFVEYTIHPRADIATGTIIDAQARIVFDINEPIDTPAIFNTLDAEAPATAVATLQGTVNSPEIPLRWSGQDIPGGSALDSFDVFVAENDGIFEPWLLDTTLTEGVYVGEPGRRYRFYVLGTDNAGNVEAIPALPDAETTVVNDNLPPVVKSPLPEQQVITGELFVFDFAADAFIDPDPGDILTYSASLSGGTPLPDWLSFEGVIRTFTGTPPVEAVGELTVEVEAQDEDGGIASNTFALVIDAADLEPPNNPPVATDDTAIARLNETLTLSAADLLANDTDADAEDILTVVNVSNPLNGSVSLDANGDIIFTPTTDFVGTASFDYQINDGSGGTAVASVLIDVQSPFNEVPGTGGNDVLIGTTGDDKLTGANGRDTLLGGNGNDLLDGGRGRDTLLGGNGNDLLDGGRGRDTLLGGNGNDLLDGGRGRDVLLGGDGDDLLDGGRGSDSISGGSGRDVFVYNNVRHGLDLIVDFEVGFDKIDLSAIFESSRYGSQDPFADYVRLSAQGRSNTLLEVNPVGDARNRFLPLANLHGILPDALSTADFVI</sequence>
<dbReference type="Pfam" id="PF08548">
    <property type="entry name" value="Peptidase_M10_C"/>
    <property type="match status" value="1"/>
</dbReference>
<dbReference type="InterPro" id="IPR003644">
    <property type="entry name" value="Calx_beta"/>
</dbReference>
<evidence type="ECO:0000313" key="8">
    <source>
        <dbReference type="EMBL" id="ERN43113.1"/>
    </source>
</evidence>
<dbReference type="InterPro" id="IPR015919">
    <property type="entry name" value="Cadherin-like_sf"/>
</dbReference>
<dbReference type="eggNOG" id="COG2931">
    <property type="taxonomic scope" value="Bacteria"/>
</dbReference>
<feature type="domain" description="VWFA" evidence="7">
    <location>
        <begin position="295"/>
        <end position="499"/>
    </location>
</feature>
<dbReference type="InterPro" id="IPR055353">
    <property type="entry name" value="DUF7619"/>
</dbReference>
<dbReference type="Pfam" id="PF17892">
    <property type="entry name" value="Cadherin_5"/>
    <property type="match status" value="1"/>
</dbReference>
<dbReference type="Gene3D" id="2.60.40.2030">
    <property type="match status" value="2"/>
</dbReference>
<dbReference type="InterPro" id="IPR038081">
    <property type="entry name" value="CalX-like_sf"/>
</dbReference>
<keyword evidence="9" id="KW-1185">Reference proteome</keyword>
<proteinExistence type="predicted"/>
<comment type="cofactor">
    <cofactor evidence="1">
        <name>Ca(2+)</name>
        <dbReference type="ChEBI" id="CHEBI:29108"/>
    </cofactor>
</comment>
<name>U5DF48_9CHRO</name>
<dbReference type="PANTHER" id="PTHR38340:SF1">
    <property type="entry name" value="S-LAYER PROTEIN"/>
    <property type="match status" value="1"/>
</dbReference>
<evidence type="ECO:0000313" key="9">
    <source>
        <dbReference type="Proteomes" id="UP000016960"/>
    </source>
</evidence>
<dbReference type="InterPro" id="IPR011635">
    <property type="entry name" value="CARDB"/>
</dbReference>
<dbReference type="Pfam" id="PF03160">
    <property type="entry name" value="Calx-beta"/>
    <property type="match status" value="2"/>
</dbReference>
<accession>U5DF48</accession>
<dbReference type="STRING" id="582515.KR51_00000010"/>
<gene>
    <name evidence="8" type="ORF">KR51_00000010</name>
</gene>
<dbReference type="Gene3D" id="2.150.10.10">
    <property type="entry name" value="Serralysin-like metalloprotease, C-terminal"/>
    <property type="match status" value="1"/>
</dbReference>
<dbReference type="Pfam" id="PF00353">
    <property type="entry name" value="HemolysinCabind"/>
    <property type="match status" value="3"/>
</dbReference>
<dbReference type="InterPro" id="IPR002035">
    <property type="entry name" value="VWF_A"/>
</dbReference>
<dbReference type="InterPro" id="IPR036465">
    <property type="entry name" value="vWFA_dom_sf"/>
</dbReference>
<dbReference type="SUPFAM" id="SSF51120">
    <property type="entry name" value="beta-Roll"/>
    <property type="match status" value="2"/>
</dbReference>
<evidence type="ECO:0000256" key="5">
    <source>
        <dbReference type="ARBA" id="ARBA00022737"/>
    </source>
</evidence>
<dbReference type="EMBL" id="ASSJ01000001">
    <property type="protein sequence ID" value="ERN43113.1"/>
    <property type="molecule type" value="Genomic_DNA"/>
</dbReference>
<dbReference type="RefSeq" id="WP_022603645.1">
    <property type="nucleotide sequence ID" value="NZ_ASSJ01000001.1"/>
</dbReference>
<dbReference type="GO" id="GO:0016020">
    <property type="term" value="C:membrane"/>
    <property type="evidence" value="ECO:0007669"/>
    <property type="project" value="InterPro"/>
</dbReference>
<dbReference type="InterPro" id="IPR013783">
    <property type="entry name" value="Ig-like_fold"/>
</dbReference>
<dbReference type="PANTHER" id="PTHR38340">
    <property type="entry name" value="S-LAYER PROTEIN"/>
    <property type="match status" value="1"/>
</dbReference>
<evidence type="ECO:0000259" key="7">
    <source>
        <dbReference type="PROSITE" id="PS50234"/>
    </source>
</evidence>
<evidence type="ECO:0000256" key="6">
    <source>
        <dbReference type="ARBA" id="ARBA00022837"/>
    </source>
</evidence>
<dbReference type="InterPro" id="IPR018511">
    <property type="entry name" value="Hemolysin-typ_Ca-bd_CS"/>
</dbReference>
<dbReference type="Pfam" id="PF24595">
    <property type="entry name" value="DUF7619"/>
    <property type="match status" value="2"/>
</dbReference>
<evidence type="ECO:0000256" key="2">
    <source>
        <dbReference type="ARBA" id="ARBA00004613"/>
    </source>
</evidence>
<dbReference type="Pfam" id="PF06707">
    <property type="entry name" value="DUF1194"/>
    <property type="match status" value="1"/>
</dbReference>
<dbReference type="SUPFAM" id="SSF141072">
    <property type="entry name" value="CalX-like"/>
    <property type="match status" value="2"/>
</dbReference>
<keyword evidence="3" id="KW-0964">Secreted</keyword>
<dbReference type="Gene3D" id="2.60.120.260">
    <property type="entry name" value="Galactose-binding domain-like"/>
    <property type="match status" value="1"/>
</dbReference>
<dbReference type="InterPro" id="IPR011049">
    <property type="entry name" value="Serralysin-like_metalloprot_C"/>
</dbReference>
<reference evidence="8 9" key="1">
    <citation type="submission" date="2013-05" db="EMBL/GenBank/DDBJ databases">
        <title>Draft genome sequence of Rubidibacter lacunae KORDI 51-2.</title>
        <authorList>
            <person name="Choi D.H."/>
            <person name="Noh J.H."/>
            <person name="Kwon K.-K."/>
            <person name="Lee J.-H."/>
            <person name="Ryu J.-Y."/>
        </authorList>
    </citation>
    <scope>NUCLEOTIDE SEQUENCE [LARGE SCALE GENOMIC DNA]</scope>
    <source>
        <strain evidence="8 9">KORDI 51-2</strain>
    </source>
</reference>
<keyword evidence="5" id="KW-0677">Repeat</keyword>
<dbReference type="InParanoid" id="U5DF48"/>
<comment type="caution">
    <text evidence="8">The sequence shown here is derived from an EMBL/GenBank/DDBJ whole genome shotgun (WGS) entry which is preliminary data.</text>
</comment>
<dbReference type="Pfam" id="PF07705">
    <property type="entry name" value="CARDB"/>
    <property type="match status" value="6"/>
</dbReference>
<dbReference type="SUPFAM" id="SSF49313">
    <property type="entry name" value="Cadherin-like"/>
    <property type="match status" value="1"/>
</dbReference>
<dbReference type="SMART" id="SM00736">
    <property type="entry name" value="CADG"/>
    <property type="match status" value="1"/>
</dbReference>
<dbReference type="eggNOG" id="COG3210">
    <property type="taxonomic scope" value="Bacteria"/>
</dbReference>
<dbReference type="Gene3D" id="2.60.120.380">
    <property type="match status" value="1"/>
</dbReference>
<dbReference type="Pfam" id="PF05345">
    <property type="entry name" value="He_PIG"/>
    <property type="match status" value="1"/>
</dbReference>
<dbReference type="InterPro" id="IPR049419">
    <property type="entry name" value="Reelin_subrepeat-B"/>
</dbReference>
<evidence type="ECO:0000256" key="1">
    <source>
        <dbReference type="ARBA" id="ARBA00001913"/>
    </source>
</evidence>
<dbReference type="PATRIC" id="fig|582515.4.peg.1"/>
<dbReference type="Proteomes" id="UP000016960">
    <property type="component" value="Unassembled WGS sequence"/>
</dbReference>
<dbReference type="SUPFAM" id="SSF53300">
    <property type="entry name" value="vWA-like"/>
    <property type="match status" value="1"/>
</dbReference>
<dbReference type="InterPro" id="IPR001343">
    <property type="entry name" value="Hemolysn_Ca-bd"/>
</dbReference>
<keyword evidence="6" id="KW-0106">Calcium</keyword>
<keyword evidence="4" id="KW-0732">Signal</keyword>
<dbReference type="GO" id="GO:0005615">
    <property type="term" value="C:extracellular space"/>
    <property type="evidence" value="ECO:0007669"/>
    <property type="project" value="InterPro"/>
</dbReference>
<dbReference type="GO" id="GO:0007154">
    <property type="term" value="P:cell communication"/>
    <property type="evidence" value="ECO:0007669"/>
    <property type="project" value="InterPro"/>
</dbReference>
<dbReference type="eggNOG" id="COG2304">
    <property type="taxonomic scope" value="Bacteria"/>
</dbReference>
<organism evidence="8 9">
    <name type="scientific">Rubidibacter lacunae KORDI 51-2</name>
    <dbReference type="NCBI Taxonomy" id="582515"/>
    <lineage>
        <taxon>Bacteria</taxon>
        <taxon>Bacillati</taxon>
        <taxon>Cyanobacteriota</taxon>
        <taxon>Cyanophyceae</taxon>
        <taxon>Oscillatoriophycideae</taxon>
        <taxon>Chroococcales</taxon>
        <taxon>Aphanothecaceae</taxon>
        <taxon>Rubidibacter</taxon>
    </lineage>
</organism>
<dbReference type="PRINTS" id="PR00313">
    <property type="entry name" value="CABNDNGRPT"/>
</dbReference>
<dbReference type="InterPro" id="IPR013858">
    <property type="entry name" value="Peptidase_M10B_C"/>
</dbReference>